<sequence length="174" mass="18488">MNQVLLFSRCSLLLALLALAGLPAMAQVYRCGGAGGAAPEYINNAKEAQTRGCKAMQGGNVTVVQGTPAQKSAVRVAAAAPSSSGARTDGSPEQKARDSDSRSILESELKKAEAKLAELQKEYNNGEPEKQGIESRNYQRYLDRVAELKDNIARNQSDIAGIKREIARLPGGAN</sequence>
<evidence type="ECO:0000313" key="3">
    <source>
        <dbReference type="EMBL" id="MFC6280134.1"/>
    </source>
</evidence>
<dbReference type="Proteomes" id="UP001596270">
    <property type="component" value="Unassembled WGS sequence"/>
</dbReference>
<gene>
    <name evidence="3" type="ORF">ACFQND_02685</name>
</gene>
<feature type="signal peptide" evidence="2">
    <location>
        <begin position="1"/>
        <end position="26"/>
    </location>
</feature>
<dbReference type="RefSeq" id="WP_371434460.1">
    <property type="nucleotide sequence ID" value="NZ_JBHSRS010000005.1"/>
</dbReference>
<reference evidence="4" key="1">
    <citation type="journal article" date="2019" name="Int. J. Syst. Evol. Microbiol.">
        <title>The Global Catalogue of Microorganisms (GCM) 10K type strain sequencing project: providing services to taxonomists for standard genome sequencing and annotation.</title>
        <authorList>
            <consortium name="The Broad Institute Genomics Platform"/>
            <consortium name="The Broad Institute Genome Sequencing Center for Infectious Disease"/>
            <person name="Wu L."/>
            <person name="Ma J."/>
        </authorList>
    </citation>
    <scope>NUCLEOTIDE SEQUENCE [LARGE SCALE GENOMIC DNA]</scope>
    <source>
        <strain evidence="4">CCUG 39402</strain>
    </source>
</reference>
<proteinExistence type="predicted"/>
<evidence type="ECO:0000313" key="4">
    <source>
        <dbReference type="Proteomes" id="UP001596270"/>
    </source>
</evidence>
<organism evidence="3 4">
    <name type="scientific">Polaromonas aquatica</name>
    <dbReference type="NCBI Taxonomy" id="332657"/>
    <lineage>
        <taxon>Bacteria</taxon>
        <taxon>Pseudomonadati</taxon>
        <taxon>Pseudomonadota</taxon>
        <taxon>Betaproteobacteria</taxon>
        <taxon>Burkholderiales</taxon>
        <taxon>Comamonadaceae</taxon>
        <taxon>Polaromonas</taxon>
    </lineage>
</organism>
<keyword evidence="2" id="KW-0732">Signal</keyword>
<dbReference type="EMBL" id="JBHSRS010000005">
    <property type="protein sequence ID" value="MFC6280134.1"/>
    <property type="molecule type" value="Genomic_DNA"/>
</dbReference>
<keyword evidence="4" id="KW-1185">Reference proteome</keyword>
<evidence type="ECO:0000256" key="2">
    <source>
        <dbReference type="SAM" id="SignalP"/>
    </source>
</evidence>
<feature type="chain" id="PRO_5047304496" description="DUF4124 domain-containing protein" evidence="2">
    <location>
        <begin position="27"/>
        <end position="174"/>
    </location>
</feature>
<name>A0ABW1TRJ8_9BURK</name>
<feature type="region of interest" description="Disordered" evidence="1">
    <location>
        <begin position="74"/>
        <end position="105"/>
    </location>
</feature>
<evidence type="ECO:0008006" key="5">
    <source>
        <dbReference type="Google" id="ProtNLM"/>
    </source>
</evidence>
<feature type="compositionally biased region" description="Low complexity" evidence="1">
    <location>
        <begin position="74"/>
        <end position="87"/>
    </location>
</feature>
<accession>A0ABW1TRJ8</accession>
<evidence type="ECO:0000256" key="1">
    <source>
        <dbReference type="SAM" id="MobiDB-lite"/>
    </source>
</evidence>
<feature type="compositionally biased region" description="Basic and acidic residues" evidence="1">
    <location>
        <begin position="90"/>
        <end position="105"/>
    </location>
</feature>
<protein>
    <recommendedName>
        <fullName evidence="5">DUF4124 domain-containing protein</fullName>
    </recommendedName>
</protein>
<comment type="caution">
    <text evidence="3">The sequence shown here is derived from an EMBL/GenBank/DDBJ whole genome shotgun (WGS) entry which is preliminary data.</text>
</comment>